<reference evidence="2 3" key="1">
    <citation type="submission" date="2021-01" db="EMBL/GenBank/DDBJ databases">
        <title>Whole genome shotgun sequence of Actinoplanes humidus NBRC 14915.</title>
        <authorList>
            <person name="Komaki H."/>
            <person name="Tamura T."/>
        </authorList>
    </citation>
    <scope>NUCLEOTIDE SEQUENCE [LARGE SCALE GENOMIC DNA]</scope>
    <source>
        <strain evidence="2 3">NBRC 14915</strain>
    </source>
</reference>
<protein>
    <recommendedName>
        <fullName evidence="1">VapC45 PIN like domain-containing protein</fullName>
    </recommendedName>
</protein>
<accession>A0ABQ3ZVM2</accession>
<dbReference type="RefSeq" id="WP_203839731.1">
    <property type="nucleotide sequence ID" value="NZ_BAAATV010000011.1"/>
</dbReference>
<evidence type="ECO:0000259" key="1">
    <source>
        <dbReference type="Pfam" id="PF18478"/>
    </source>
</evidence>
<evidence type="ECO:0000313" key="3">
    <source>
        <dbReference type="Proteomes" id="UP000603200"/>
    </source>
</evidence>
<dbReference type="EMBL" id="BOMN01000082">
    <property type="protein sequence ID" value="GIE22645.1"/>
    <property type="molecule type" value="Genomic_DNA"/>
</dbReference>
<proteinExistence type="predicted"/>
<dbReference type="InterPro" id="IPR041375">
    <property type="entry name" value="VapC45_PIN-like"/>
</dbReference>
<gene>
    <name evidence="2" type="ORF">Ahu01nite_057470</name>
</gene>
<sequence>MRLEFLADRNIGKRVVAALRDAGETVHTLAEVFGEQVSQDVQDTSWIARAGSQEWAALTKDRRIRHVTLERDAVREHNVQLFALANANLGFTEMAGAFVAAMPRIHEICAESGEGCIWVVQRDGRVERIWGPGDQ</sequence>
<evidence type="ECO:0000313" key="2">
    <source>
        <dbReference type="EMBL" id="GIE22645.1"/>
    </source>
</evidence>
<comment type="caution">
    <text evidence="2">The sequence shown here is derived from an EMBL/GenBank/DDBJ whole genome shotgun (WGS) entry which is preliminary data.</text>
</comment>
<keyword evidence="3" id="KW-1185">Reference proteome</keyword>
<name>A0ABQ3ZVM2_9ACTN</name>
<dbReference type="Proteomes" id="UP000603200">
    <property type="component" value="Unassembled WGS sequence"/>
</dbReference>
<feature type="domain" description="VapC45 PIN like" evidence="1">
    <location>
        <begin position="4"/>
        <end position="85"/>
    </location>
</feature>
<organism evidence="2 3">
    <name type="scientific">Winogradskya humida</name>
    <dbReference type="NCBI Taxonomy" id="113566"/>
    <lineage>
        <taxon>Bacteria</taxon>
        <taxon>Bacillati</taxon>
        <taxon>Actinomycetota</taxon>
        <taxon>Actinomycetes</taxon>
        <taxon>Micromonosporales</taxon>
        <taxon>Micromonosporaceae</taxon>
        <taxon>Winogradskya</taxon>
    </lineage>
</organism>
<dbReference type="Pfam" id="PF18478">
    <property type="entry name" value="PIN_10"/>
    <property type="match status" value="1"/>
</dbReference>